<proteinExistence type="predicted"/>
<keyword evidence="2" id="KW-1185">Reference proteome</keyword>
<evidence type="ECO:0000313" key="1">
    <source>
        <dbReference type="EMBL" id="TFK39335.1"/>
    </source>
</evidence>
<protein>
    <submittedName>
        <fullName evidence="1">Uncharacterized protein</fullName>
    </submittedName>
</protein>
<gene>
    <name evidence="1" type="ORF">BDQ12DRAFT_665647</name>
</gene>
<dbReference type="Proteomes" id="UP000308652">
    <property type="component" value="Unassembled WGS sequence"/>
</dbReference>
<name>A0A5C3M438_9AGAR</name>
<reference evidence="1 2" key="1">
    <citation type="journal article" date="2019" name="Nat. Ecol. Evol.">
        <title>Megaphylogeny resolves global patterns of mushroom evolution.</title>
        <authorList>
            <person name="Varga T."/>
            <person name="Krizsan K."/>
            <person name="Foldi C."/>
            <person name="Dima B."/>
            <person name="Sanchez-Garcia M."/>
            <person name="Sanchez-Ramirez S."/>
            <person name="Szollosi G.J."/>
            <person name="Szarkandi J.G."/>
            <person name="Papp V."/>
            <person name="Albert L."/>
            <person name="Andreopoulos W."/>
            <person name="Angelini C."/>
            <person name="Antonin V."/>
            <person name="Barry K.W."/>
            <person name="Bougher N.L."/>
            <person name="Buchanan P."/>
            <person name="Buyck B."/>
            <person name="Bense V."/>
            <person name="Catcheside P."/>
            <person name="Chovatia M."/>
            <person name="Cooper J."/>
            <person name="Damon W."/>
            <person name="Desjardin D."/>
            <person name="Finy P."/>
            <person name="Geml J."/>
            <person name="Haridas S."/>
            <person name="Hughes K."/>
            <person name="Justo A."/>
            <person name="Karasinski D."/>
            <person name="Kautmanova I."/>
            <person name="Kiss B."/>
            <person name="Kocsube S."/>
            <person name="Kotiranta H."/>
            <person name="LaButti K.M."/>
            <person name="Lechner B.E."/>
            <person name="Liimatainen K."/>
            <person name="Lipzen A."/>
            <person name="Lukacs Z."/>
            <person name="Mihaltcheva S."/>
            <person name="Morgado L.N."/>
            <person name="Niskanen T."/>
            <person name="Noordeloos M.E."/>
            <person name="Ohm R.A."/>
            <person name="Ortiz-Santana B."/>
            <person name="Ovrebo C."/>
            <person name="Racz N."/>
            <person name="Riley R."/>
            <person name="Savchenko A."/>
            <person name="Shiryaev A."/>
            <person name="Soop K."/>
            <person name="Spirin V."/>
            <person name="Szebenyi C."/>
            <person name="Tomsovsky M."/>
            <person name="Tulloss R.E."/>
            <person name="Uehling J."/>
            <person name="Grigoriev I.V."/>
            <person name="Vagvolgyi C."/>
            <person name="Papp T."/>
            <person name="Martin F.M."/>
            <person name="Miettinen O."/>
            <person name="Hibbett D.S."/>
            <person name="Nagy L.G."/>
        </authorList>
    </citation>
    <scope>NUCLEOTIDE SEQUENCE [LARGE SCALE GENOMIC DNA]</scope>
    <source>
        <strain evidence="1 2">CBS 166.37</strain>
    </source>
</reference>
<dbReference type="EMBL" id="ML213600">
    <property type="protein sequence ID" value="TFK39335.1"/>
    <property type="molecule type" value="Genomic_DNA"/>
</dbReference>
<dbReference type="AlphaFoldDB" id="A0A5C3M438"/>
<evidence type="ECO:0000313" key="2">
    <source>
        <dbReference type="Proteomes" id="UP000308652"/>
    </source>
</evidence>
<accession>A0A5C3M438</accession>
<organism evidence="1 2">
    <name type="scientific">Crucibulum laeve</name>
    <dbReference type="NCBI Taxonomy" id="68775"/>
    <lineage>
        <taxon>Eukaryota</taxon>
        <taxon>Fungi</taxon>
        <taxon>Dikarya</taxon>
        <taxon>Basidiomycota</taxon>
        <taxon>Agaricomycotina</taxon>
        <taxon>Agaricomycetes</taxon>
        <taxon>Agaricomycetidae</taxon>
        <taxon>Agaricales</taxon>
        <taxon>Agaricineae</taxon>
        <taxon>Nidulariaceae</taxon>
        <taxon>Crucibulum</taxon>
    </lineage>
</organism>
<sequence>MMEVAQRFDRVVRLHVPFVTAASSENVSLNGYKLVWESQLPQDVVSKLVKDVQKLTSKQSVHDETKKLIAAGLFVLVQDGAYILADTIQLLKLDPSKGVQDGVPPRLRLYVDLNPEEDQGAFKALTVLKQRWSTGQYDETKGKFLFGYELLDRA</sequence>